<accession>A0ABV2AZM7</accession>
<proteinExistence type="predicted"/>
<dbReference type="PANTHER" id="PTHR34801">
    <property type="entry name" value="EXPRESSED PROTEIN"/>
    <property type="match status" value="1"/>
</dbReference>
<dbReference type="Proteomes" id="UP001460888">
    <property type="component" value="Unassembled WGS sequence"/>
</dbReference>
<protein>
    <recommendedName>
        <fullName evidence="3">DUF1499 domain-containing protein</fullName>
    </recommendedName>
</protein>
<evidence type="ECO:0000313" key="1">
    <source>
        <dbReference type="EMBL" id="MES1929099.1"/>
    </source>
</evidence>
<dbReference type="Pfam" id="PF07386">
    <property type="entry name" value="DUF1499"/>
    <property type="match status" value="1"/>
</dbReference>
<dbReference type="EMBL" id="APND01000002">
    <property type="protein sequence ID" value="MES1929099.1"/>
    <property type="molecule type" value="Genomic_DNA"/>
</dbReference>
<dbReference type="InterPro" id="IPR010865">
    <property type="entry name" value="DUF1499"/>
</dbReference>
<dbReference type="PIRSF" id="PIRSF026426">
    <property type="entry name" value="DUF1499"/>
    <property type="match status" value="1"/>
</dbReference>
<keyword evidence="2" id="KW-1185">Reference proteome</keyword>
<name>A0ABV2AZM7_9GAMM</name>
<comment type="caution">
    <text evidence="1">The sequence shown here is derived from an EMBL/GenBank/DDBJ whole genome shotgun (WGS) entry which is preliminary data.</text>
</comment>
<reference evidence="1 2" key="1">
    <citation type="submission" date="2013-03" db="EMBL/GenBank/DDBJ databases">
        <title>Salinisphaera dokdonensis CL-ES53 Genome Sequencing.</title>
        <authorList>
            <person name="Li C."/>
            <person name="Lai Q."/>
            <person name="Shao Z."/>
        </authorList>
    </citation>
    <scope>NUCLEOTIDE SEQUENCE [LARGE SCALE GENOMIC DNA]</scope>
    <source>
        <strain evidence="1 2">CL-ES53</strain>
    </source>
</reference>
<sequence>MATGLVGCASSPPKQFTRSADEFTPCSSAPHCVSSQAPRDSSKYVEPLRFAGATVAAARQALLKALYEADNARVERTEERFVHVTFRTTTGFVDDVAFLIQPEAQIIDVKSSSRIGYYDFNVNRKRVEHLRARFNALLDTPS</sequence>
<evidence type="ECO:0008006" key="3">
    <source>
        <dbReference type="Google" id="ProtNLM"/>
    </source>
</evidence>
<evidence type="ECO:0000313" key="2">
    <source>
        <dbReference type="Proteomes" id="UP001460888"/>
    </source>
</evidence>
<gene>
    <name evidence="1" type="ORF">SADO_07582</name>
</gene>
<organism evidence="1 2">
    <name type="scientific">Salinisphaera dokdonensis CL-ES53</name>
    <dbReference type="NCBI Taxonomy" id="1304272"/>
    <lineage>
        <taxon>Bacteria</taxon>
        <taxon>Pseudomonadati</taxon>
        <taxon>Pseudomonadota</taxon>
        <taxon>Gammaproteobacteria</taxon>
        <taxon>Salinisphaerales</taxon>
        <taxon>Salinisphaeraceae</taxon>
        <taxon>Salinisphaera</taxon>
    </lineage>
</organism>
<dbReference type="PANTHER" id="PTHR34801:SF6">
    <property type="entry name" value="SLL1620 PROTEIN"/>
    <property type="match status" value="1"/>
</dbReference>